<reference evidence="7 8" key="1">
    <citation type="submission" date="2024-01" db="EMBL/GenBank/DDBJ databases">
        <title>The genome of the rayed Mediterranean limpet Patella caerulea (Linnaeus, 1758).</title>
        <authorList>
            <person name="Anh-Thu Weber A."/>
            <person name="Halstead-Nussloch G."/>
        </authorList>
    </citation>
    <scope>NUCLEOTIDE SEQUENCE [LARGE SCALE GENOMIC DNA]</scope>
    <source>
        <strain evidence="7">AATW-2023a</strain>
        <tissue evidence="7">Whole specimen</tissue>
    </source>
</reference>
<dbReference type="PANTHER" id="PTHR14728">
    <property type="entry name" value="PROTEIN AURORA BOREALIS"/>
    <property type="match status" value="1"/>
</dbReference>
<evidence type="ECO:0000256" key="2">
    <source>
        <dbReference type="ARBA" id="ARBA00020055"/>
    </source>
</evidence>
<evidence type="ECO:0000256" key="3">
    <source>
        <dbReference type="ARBA" id="ARBA00022618"/>
    </source>
</evidence>
<keyword evidence="3" id="KW-0132">Cell division</keyword>
<dbReference type="EMBL" id="JAZGQO010000002">
    <property type="protein sequence ID" value="KAK6190410.1"/>
    <property type="molecule type" value="Genomic_DNA"/>
</dbReference>
<dbReference type="GO" id="GO:0019901">
    <property type="term" value="F:protein kinase binding"/>
    <property type="evidence" value="ECO:0007669"/>
    <property type="project" value="TreeGrafter"/>
</dbReference>
<dbReference type="GO" id="GO:0005737">
    <property type="term" value="C:cytoplasm"/>
    <property type="evidence" value="ECO:0007669"/>
    <property type="project" value="TreeGrafter"/>
</dbReference>
<evidence type="ECO:0000313" key="8">
    <source>
        <dbReference type="Proteomes" id="UP001347796"/>
    </source>
</evidence>
<keyword evidence="5" id="KW-0131">Cell cycle</keyword>
<feature type="compositionally biased region" description="Polar residues" evidence="6">
    <location>
        <begin position="1"/>
        <end position="10"/>
    </location>
</feature>
<dbReference type="GO" id="GO:0051301">
    <property type="term" value="P:cell division"/>
    <property type="evidence" value="ECO:0007669"/>
    <property type="project" value="UniProtKB-KW"/>
</dbReference>
<dbReference type="Proteomes" id="UP001347796">
    <property type="component" value="Unassembled WGS sequence"/>
</dbReference>
<feature type="region of interest" description="Disordered" evidence="6">
    <location>
        <begin position="449"/>
        <end position="590"/>
    </location>
</feature>
<keyword evidence="4" id="KW-0498">Mitosis</keyword>
<feature type="region of interest" description="Disordered" evidence="6">
    <location>
        <begin position="109"/>
        <end position="148"/>
    </location>
</feature>
<dbReference type="Pfam" id="PF15280">
    <property type="entry name" value="BORA_N"/>
    <property type="match status" value="1"/>
</dbReference>
<evidence type="ECO:0000256" key="1">
    <source>
        <dbReference type="ARBA" id="ARBA00010963"/>
    </source>
</evidence>
<evidence type="ECO:0000256" key="6">
    <source>
        <dbReference type="SAM" id="MobiDB-lite"/>
    </source>
</evidence>
<feature type="compositionally biased region" description="Polar residues" evidence="6">
    <location>
        <begin position="205"/>
        <end position="214"/>
    </location>
</feature>
<feature type="region of interest" description="Disordered" evidence="6">
    <location>
        <begin position="1"/>
        <end position="23"/>
    </location>
</feature>
<feature type="region of interest" description="Disordered" evidence="6">
    <location>
        <begin position="163"/>
        <end position="228"/>
    </location>
</feature>
<keyword evidence="8" id="KW-1185">Reference proteome</keyword>
<dbReference type="InterPro" id="IPR023252">
    <property type="entry name" value="Aurora_borealis_protein"/>
</dbReference>
<accession>A0AAN8KBH8</accession>
<proteinExistence type="inferred from homology"/>
<evidence type="ECO:0000256" key="4">
    <source>
        <dbReference type="ARBA" id="ARBA00022776"/>
    </source>
</evidence>
<dbReference type="PANTHER" id="PTHR14728:SF2">
    <property type="entry name" value="PROTEIN AURORA BOREALIS"/>
    <property type="match status" value="1"/>
</dbReference>
<comment type="similarity">
    <text evidence="1">Belongs to the BORA family.</text>
</comment>
<comment type="caution">
    <text evidence="7">The sequence shown here is derived from an EMBL/GenBank/DDBJ whole genome shotgun (WGS) entry which is preliminary data.</text>
</comment>
<protein>
    <recommendedName>
        <fullName evidence="2">Protein aurora borealis</fullName>
    </recommendedName>
</protein>
<feature type="compositionally biased region" description="Polar residues" evidence="6">
    <location>
        <begin position="579"/>
        <end position="590"/>
    </location>
</feature>
<name>A0AAN8KBH8_PATCE</name>
<evidence type="ECO:0000313" key="7">
    <source>
        <dbReference type="EMBL" id="KAK6190410.1"/>
    </source>
</evidence>
<dbReference type="GO" id="GO:0060236">
    <property type="term" value="P:regulation of mitotic spindle organization"/>
    <property type="evidence" value="ECO:0007669"/>
    <property type="project" value="TreeGrafter"/>
</dbReference>
<dbReference type="GO" id="GO:0005634">
    <property type="term" value="C:nucleus"/>
    <property type="evidence" value="ECO:0007669"/>
    <property type="project" value="TreeGrafter"/>
</dbReference>
<gene>
    <name evidence="7" type="ORF">SNE40_002289</name>
</gene>
<feature type="compositionally biased region" description="Polar residues" evidence="6">
    <location>
        <begin position="163"/>
        <end position="183"/>
    </location>
</feature>
<feature type="compositionally biased region" description="Polar residues" evidence="6">
    <location>
        <begin position="467"/>
        <end position="485"/>
    </location>
</feature>
<sequence>MEVSDICNQNQHKKSSPHFPTTNGVIQTLKFGSVNSKTESSQYRSNQNQHSNSLRSELFHRHINSCQLSKEHENMTESCDSSPSGLGSDCCKSSDSVFTISPLVNKSQNVERYRNNSGDSNYSVSKSDNSSSPDNKSVNHNNNNLPFTNCSSGMAHAVLFKTQQGDHSPSSSTTRNDNGSSGCFKTPAQDDNYRSPGYTHIKTPVRNNTPSPASIRTPKDSRIPTMSSIGINFTPETRIINPFDDGTEKLNLPTFSPSMFTIASTPSTDGRAPKPFRWSIDQMAALHPADIDEMPHHQNRYVSPDREMEERAQKAIDDYFANHIIAPSPFNPNPKPFTLPSTPTTQMSCMMAINVEELKGSIQKELTGRKTRTQDASCQTILTLPTDLDMYKVLEQYMTYKPETETNTGDELSTSSLRRKLFFQGDGNTSFSPVKLCSEAAMILDSPGVSPIKKQQTPEWERKTPLKTPSSAQFASSPIRTNSSKKFTHLRRSSSETEFMASPELSPINRRHSGGPSLHKSRSSGEFAPMSSLCTSPIQEDYSDQEFPPLPSPNMSPIRKELGASYLPDNDDCSDESTPHASNPRSYNSKASQFTLSPQFHTIDTVGGSPLITEATAMETESYKPTHPLTDIHDFSITDMETTSDSAPMPNSTNQDTGYQTASIQLTSLHTNLTSQFSSLPLKTESSIDPNDLGDSFNYSQSNRSSVFDLDSEGCDGVRQFDTDSVLSEGKGFDKAKHALEMVTSLYPESLDVSLNPVGSSTPTKGIVRNPVQQRLFRDHLSDDLDLAQDKQLGSEVALQILKRAGDDLARYTDSVTTETQ</sequence>
<dbReference type="GO" id="GO:0007088">
    <property type="term" value="P:regulation of mitotic nuclear division"/>
    <property type="evidence" value="ECO:0007669"/>
    <property type="project" value="TreeGrafter"/>
</dbReference>
<dbReference type="AlphaFoldDB" id="A0AAN8KBH8"/>
<feature type="compositionally biased region" description="Low complexity" evidence="6">
    <location>
        <begin position="120"/>
        <end position="139"/>
    </location>
</feature>
<dbReference type="PRINTS" id="PR02038">
    <property type="entry name" value="AURORABORA"/>
</dbReference>
<evidence type="ECO:0000256" key="5">
    <source>
        <dbReference type="ARBA" id="ARBA00023306"/>
    </source>
</evidence>
<organism evidence="7 8">
    <name type="scientific">Patella caerulea</name>
    <name type="common">Rayed Mediterranean limpet</name>
    <dbReference type="NCBI Taxonomy" id="87958"/>
    <lineage>
        <taxon>Eukaryota</taxon>
        <taxon>Metazoa</taxon>
        <taxon>Spiralia</taxon>
        <taxon>Lophotrochozoa</taxon>
        <taxon>Mollusca</taxon>
        <taxon>Gastropoda</taxon>
        <taxon>Patellogastropoda</taxon>
        <taxon>Patelloidea</taxon>
        <taxon>Patellidae</taxon>
        <taxon>Patella</taxon>
    </lineage>
</organism>